<evidence type="ECO:0000256" key="1">
    <source>
        <dbReference type="PROSITE-ProRule" id="PRU00175"/>
    </source>
</evidence>
<reference evidence="3" key="1">
    <citation type="submission" date="2021-03" db="EMBL/GenBank/DDBJ databases">
        <authorList>
            <person name="Tagirdzhanova G."/>
        </authorList>
    </citation>
    <scope>NUCLEOTIDE SEQUENCE</scope>
</reference>
<sequence length="261" mass="30175">MLRSSPSTIDESRGKFVIRQPLERKLTGKTSLRTHDKVTMAESSQPQRQQVPPIFTPIDVVELDPEDRNCAICQEPMGEPSERAIRLPCSHIFGKRCITQWLLEHDSCPQCRRITLPPALPHERSQPPARQPFQLPACLAMLTHEQQSILRQMWLETRARLLYRLLANRFTPLTKALAFIEEQTSYDRMPNLWGYQYCRAIGSTPQMLINGECTARLDRDEILVRQIQQELNGIGMEEAALEQSRDFGHLARVLREQYIED</sequence>
<comment type="caution">
    <text evidence="3">The sequence shown here is derived from an EMBL/GenBank/DDBJ whole genome shotgun (WGS) entry which is preliminary data.</text>
</comment>
<keyword evidence="1" id="KW-0863">Zinc-finger</keyword>
<dbReference type="PROSITE" id="PS50089">
    <property type="entry name" value="ZF_RING_2"/>
    <property type="match status" value="1"/>
</dbReference>
<proteinExistence type="predicted"/>
<dbReference type="InterPro" id="IPR051826">
    <property type="entry name" value="E3_ubiquitin-ligase_domain"/>
</dbReference>
<dbReference type="Proteomes" id="UP000664521">
    <property type="component" value="Unassembled WGS sequence"/>
</dbReference>
<protein>
    <recommendedName>
        <fullName evidence="2">RING-type domain-containing protein</fullName>
    </recommendedName>
</protein>
<dbReference type="Pfam" id="PF13639">
    <property type="entry name" value="zf-RING_2"/>
    <property type="match status" value="1"/>
</dbReference>
<dbReference type="InterPro" id="IPR001841">
    <property type="entry name" value="Znf_RING"/>
</dbReference>
<gene>
    <name evidence="3" type="ORF">HETSPECPRED_004908</name>
</gene>
<name>A0A8H3I6J8_9LECA</name>
<keyword evidence="4" id="KW-1185">Reference proteome</keyword>
<feature type="domain" description="RING-type" evidence="2">
    <location>
        <begin position="70"/>
        <end position="112"/>
    </location>
</feature>
<dbReference type="SUPFAM" id="SSF57850">
    <property type="entry name" value="RING/U-box"/>
    <property type="match status" value="1"/>
</dbReference>
<accession>A0A8H3I6J8</accession>
<dbReference type="SMART" id="SM00184">
    <property type="entry name" value="RING"/>
    <property type="match status" value="1"/>
</dbReference>
<dbReference type="InterPro" id="IPR013083">
    <property type="entry name" value="Znf_RING/FYVE/PHD"/>
</dbReference>
<evidence type="ECO:0000259" key="2">
    <source>
        <dbReference type="PROSITE" id="PS50089"/>
    </source>
</evidence>
<evidence type="ECO:0000313" key="3">
    <source>
        <dbReference type="EMBL" id="CAF9905195.1"/>
    </source>
</evidence>
<dbReference type="Gene3D" id="3.30.40.10">
    <property type="entry name" value="Zinc/RING finger domain, C3HC4 (zinc finger)"/>
    <property type="match status" value="1"/>
</dbReference>
<keyword evidence="1" id="KW-0479">Metal-binding</keyword>
<dbReference type="OrthoDB" id="3801431at2759"/>
<dbReference type="PANTHER" id="PTHR22765">
    <property type="entry name" value="RING FINGER AND PROTEASE ASSOCIATED DOMAIN-CONTAINING"/>
    <property type="match status" value="1"/>
</dbReference>
<keyword evidence="1" id="KW-0862">Zinc</keyword>
<dbReference type="GO" id="GO:0008270">
    <property type="term" value="F:zinc ion binding"/>
    <property type="evidence" value="ECO:0007669"/>
    <property type="project" value="UniProtKB-KW"/>
</dbReference>
<dbReference type="EMBL" id="CAJPDS010000003">
    <property type="protein sequence ID" value="CAF9905195.1"/>
    <property type="molecule type" value="Genomic_DNA"/>
</dbReference>
<organism evidence="3 4">
    <name type="scientific">Heterodermia speciosa</name>
    <dbReference type="NCBI Taxonomy" id="116794"/>
    <lineage>
        <taxon>Eukaryota</taxon>
        <taxon>Fungi</taxon>
        <taxon>Dikarya</taxon>
        <taxon>Ascomycota</taxon>
        <taxon>Pezizomycotina</taxon>
        <taxon>Lecanoromycetes</taxon>
        <taxon>OSLEUM clade</taxon>
        <taxon>Lecanoromycetidae</taxon>
        <taxon>Caliciales</taxon>
        <taxon>Physciaceae</taxon>
        <taxon>Heterodermia</taxon>
    </lineage>
</organism>
<evidence type="ECO:0000313" key="4">
    <source>
        <dbReference type="Proteomes" id="UP000664521"/>
    </source>
</evidence>
<dbReference type="AlphaFoldDB" id="A0A8H3I6J8"/>